<feature type="region of interest" description="Disordered" evidence="1">
    <location>
        <begin position="1"/>
        <end position="29"/>
    </location>
</feature>
<sequence>MKHAAHQQFSGTRGRQTEGVIGDEAPGDETLRAFGLDPGEAGLPVRLEGGRGLTWAAGAVILRPHDEPDEAIWKAETLERLPPGDGFTVPAPRRTVDGGWLADGWEAQARVAGAAAPSRVADVVAAGTAFHRALANVERPAFIARKTNRWSIADRLAWGDPEPPGAPAAALPDDPQLAALVGALEPLDLPSQVIHGDLLGNVLFAPGLPPAVIDWAPYWRPVGFGAAVAVADAVVWHGVGLQELAHDHGHTGWRQLLLRALVYRIATQHFAGRWDSRFAARHAPVVAAALALPR</sequence>
<evidence type="ECO:0000256" key="1">
    <source>
        <dbReference type="SAM" id="MobiDB-lite"/>
    </source>
</evidence>
<dbReference type="EMBL" id="RBKS01000001">
    <property type="protein sequence ID" value="RKR73500.1"/>
    <property type="molecule type" value="Genomic_DNA"/>
</dbReference>
<reference evidence="2 3" key="1">
    <citation type="submission" date="2018-10" db="EMBL/GenBank/DDBJ databases">
        <title>Sequencing the genomes of 1000 actinobacteria strains.</title>
        <authorList>
            <person name="Klenk H.-P."/>
        </authorList>
    </citation>
    <scope>NUCLEOTIDE SEQUENCE [LARGE SCALE GENOMIC DNA]</scope>
    <source>
        <strain evidence="2 3">DSM 17894</strain>
    </source>
</reference>
<gene>
    <name evidence="2" type="ORF">C8E83_0593</name>
</gene>
<evidence type="ECO:0000313" key="3">
    <source>
        <dbReference type="Proteomes" id="UP000280008"/>
    </source>
</evidence>
<dbReference type="AlphaFoldDB" id="A0A495ICZ7"/>
<comment type="caution">
    <text evidence="2">The sequence shown here is derived from an EMBL/GenBank/DDBJ whole genome shotgun (WGS) entry which is preliminary data.</text>
</comment>
<name>A0A495ICZ7_9MICO</name>
<dbReference type="InterPro" id="IPR011009">
    <property type="entry name" value="Kinase-like_dom_sf"/>
</dbReference>
<evidence type="ECO:0000313" key="2">
    <source>
        <dbReference type="EMBL" id="RKR73500.1"/>
    </source>
</evidence>
<proteinExistence type="predicted"/>
<accession>A0A495ICZ7</accession>
<organism evidence="2 3">
    <name type="scientific">Frondihabitans australicus</name>
    <dbReference type="NCBI Taxonomy" id="386892"/>
    <lineage>
        <taxon>Bacteria</taxon>
        <taxon>Bacillati</taxon>
        <taxon>Actinomycetota</taxon>
        <taxon>Actinomycetes</taxon>
        <taxon>Micrococcales</taxon>
        <taxon>Microbacteriaceae</taxon>
        <taxon>Frondihabitans</taxon>
    </lineage>
</organism>
<dbReference type="SUPFAM" id="SSF56112">
    <property type="entry name" value="Protein kinase-like (PK-like)"/>
    <property type="match status" value="1"/>
</dbReference>
<dbReference type="Proteomes" id="UP000280008">
    <property type="component" value="Unassembled WGS sequence"/>
</dbReference>
<keyword evidence="3" id="KW-1185">Reference proteome</keyword>
<protein>
    <submittedName>
        <fullName evidence="2">Uncharacterized protein (TIGR02569 family)</fullName>
    </submittedName>
</protein>